<evidence type="ECO:0000313" key="1">
    <source>
        <dbReference type="EMBL" id="KAI9912214.1"/>
    </source>
</evidence>
<name>A0ACC0W287_9STRA</name>
<evidence type="ECO:0000313" key="2">
    <source>
        <dbReference type="Proteomes" id="UP001163321"/>
    </source>
</evidence>
<organism evidence="1 2">
    <name type="scientific">Peronosclerospora sorghi</name>
    <dbReference type="NCBI Taxonomy" id="230839"/>
    <lineage>
        <taxon>Eukaryota</taxon>
        <taxon>Sar</taxon>
        <taxon>Stramenopiles</taxon>
        <taxon>Oomycota</taxon>
        <taxon>Peronosporomycetes</taxon>
        <taxon>Peronosporales</taxon>
        <taxon>Peronosporaceae</taxon>
        <taxon>Peronosclerospora</taxon>
    </lineage>
</organism>
<comment type="caution">
    <text evidence="1">The sequence shown here is derived from an EMBL/GenBank/DDBJ whole genome shotgun (WGS) entry which is preliminary data.</text>
</comment>
<accession>A0ACC0W287</accession>
<protein>
    <submittedName>
        <fullName evidence="1">Uncharacterized protein</fullName>
    </submittedName>
</protein>
<reference evidence="1 2" key="1">
    <citation type="journal article" date="2022" name="bioRxiv">
        <title>The genome of the oomycete Peronosclerospora sorghi, a cosmopolitan pathogen of maize and sorghum, is inflated with dispersed pseudogenes.</title>
        <authorList>
            <person name="Fletcher K."/>
            <person name="Martin F."/>
            <person name="Isakeit T."/>
            <person name="Cavanaugh K."/>
            <person name="Magill C."/>
            <person name="Michelmore R."/>
        </authorList>
    </citation>
    <scope>NUCLEOTIDE SEQUENCE [LARGE SCALE GENOMIC DNA]</scope>
    <source>
        <strain evidence="1">P6</strain>
    </source>
</reference>
<dbReference type="Proteomes" id="UP001163321">
    <property type="component" value="Chromosome 5"/>
</dbReference>
<sequence>MAACVKVGEALEAANFFTKREELDFHFPRTFHRKYALGDKLVEGAYGDVYSAVPRLQERRWRELQLDLAVKVVAKSRIVSRHDYAAVKQEGRIMGLLEGGGVTLNVVHFIRAYEDNVNVYLIMERCVRGDASSRVFRENKLHVSANPKQEERAKLYMNEILHVVWQWHFPLESGQLLDERLLHEELDLDSPPWTGISIGANDLVKKLMERDVAKRLTADQAL</sequence>
<gene>
    <name evidence="1" type="ORF">PsorP6_009196</name>
</gene>
<proteinExistence type="predicted"/>
<dbReference type="EMBL" id="CM047584">
    <property type="protein sequence ID" value="KAI9912214.1"/>
    <property type="molecule type" value="Genomic_DNA"/>
</dbReference>
<keyword evidence="2" id="KW-1185">Reference proteome</keyword>